<feature type="transmembrane region" description="Helical" evidence="1">
    <location>
        <begin position="467"/>
        <end position="489"/>
    </location>
</feature>
<sequence length="665" mass="78583">MNKKPLCSVLLWIILYLTNKIVRAQSEIFVSVPQPEYPYTLPKDFEKKYSELSWEYFQKIAKDNPILKNEDIVIKFLFFNYSWWDGSYANLERNYVKFLGEDGFDFMVMDDRIFFDDIGIMSATYVPYYVNIDYPSLTLLMDYKDYINDEEMDFHNPKQYKEGKYDGHIYGLPFDIDFEGLYYHNDDEKAISIVENIGYKTWDDLVDELKSPPSAPLKIALGVETDLLGFFVEYISNHRNFNKEYDSNFYNIFLNTTGDELIRNFFNLTRKYTENKPSQSTSLKREKAFSVFTDKKSTFLRGKASLYDIVWSNKTEVSFTLPPKKTTNLFHRYLVANKARVGKELSAKVFTEIAKVLTSKEMQLFRAETFGGIPTFDLKKKDSDDQIKRYCDEFPMMCEYLETMNKIYIKDVFNPSKYAVPYFEVECFLPLKLRYYLDSGKQEDFDVIKHVLYNIKYLVTNGEGFNWYIFFSYVFAFISLIMSFGTIYFTNKFRDHPSIKIISPSFCNMIVFGISMSLFKPLFRLPPYSYFKIRFILIYNTVNNGLIFIPMFVVTYRIFRIFKVKTFLSNSLTNKRLMIITIVLISISTIYRAVIAFTSKVYYKMTGGVRESRMPYIYYSNNKIDSDIYFTYNNIIFIALLFMIICTGSFSKKFGDICYVFVVFL</sequence>
<keyword evidence="1" id="KW-0812">Transmembrane</keyword>
<feature type="transmembrane region" description="Helical" evidence="1">
    <location>
        <begin position="628"/>
        <end position="646"/>
    </location>
</feature>
<feature type="chain" id="PRO_5012440681" evidence="2">
    <location>
        <begin position="25"/>
        <end position="665"/>
    </location>
</feature>
<feature type="transmembrane region" description="Helical" evidence="1">
    <location>
        <begin position="535"/>
        <end position="556"/>
    </location>
</feature>
<keyword evidence="2" id="KW-0732">Signal</keyword>
<evidence type="ECO:0000256" key="2">
    <source>
        <dbReference type="SAM" id="SignalP"/>
    </source>
</evidence>
<evidence type="ECO:0000313" key="3">
    <source>
        <dbReference type="EMBL" id="ORY44986.1"/>
    </source>
</evidence>
<proteinExistence type="predicted"/>
<feature type="transmembrane region" description="Helical" evidence="1">
    <location>
        <begin position="501"/>
        <end position="523"/>
    </location>
</feature>
<dbReference type="SUPFAM" id="SSF53850">
    <property type="entry name" value="Periplasmic binding protein-like II"/>
    <property type="match status" value="1"/>
</dbReference>
<keyword evidence="4" id="KW-1185">Reference proteome</keyword>
<accession>A0A1Y2CDI8</accession>
<evidence type="ECO:0000313" key="4">
    <source>
        <dbReference type="Proteomes" id="UP000193920"/>
    </source>
</evidence>
<dbReference type="OrthoDB" id="10470708at2759"/>
<dbReference type="STRING" id="1754190.A0A1Y2CDI8"/>
<feature type="signal peptide" evidence="2">
    <location>
        <begin position="1"/>
        <end position="24"/>
    </location>
</feature>
<protein>
    <submittedName>
        <fullName evidence="3">Uncharacterized protein</fullName>
    </submittedName>
</protein>
<keyword evidence="1" id="KW-0472">Membrane</keyword>
<feature type="transmembrane region" description="Helical" evidence="1">
    <location>
        <begin position="577"/>
        <end position="597"/>
    </location>
</feature>
<evidence type="ECO:0000256" key="1">
    <source>
        <dbReference type="SAM" id="Phobius"/>
    </source>
</evidence>
<comment type="caution">
    <text evidence="3">The sequence shown here is derived from an EMBL/GenBank/DDBJ whole genome shotgun (WGS) entry which is preliminary data.</text>
</comment>
<reference evidence="3 4" key="1">
    <citation type="submission" date="2016-08" db="EMBL/GenBank/DDBJ databases">
        <title>A Parts List for Fungal Cellulosomes Revealed by Comparative Genomics.</title>
        <authorList>
            <consortium name="DOE Joint Genome Institute"/>
            <person name="Haitjema C.H."/>
            <person name="Gilmore S.P."/>
            <person name="Henske J.K."/>
            <person name="Solomon K.V."/>
            <person name="De Groot R."/>
            <person name="Kuo A."/>
            <person name="Mondo S.J."/>
            <person name="Salamov A.A."/>
            <person name="Labutti K."/>
            <person name="Zhao Z."/>
            <person name="Chiniquy J."/>
            <person name="Barry K."/>
            <person name="Brewer H.M."/>
            <person name="Purvine S.O."/>
            <person name="Wright A.T."/>
            <person name="Boxma B."/>
            <person name="Van Alen T."/>
            <person name="Hackstein J.H."/>
            <person name="Baker S.E."/>
            <person name="Grigoriev I.V."/>
            <person name="O'Malley M.A."/>
        </authorList>
    </citation>
    <scope>NUCLEOTIDE SEQUENCE [LARGE SCALE GENOMIC DNA]</scope>
    <source>
        <strain evidence="3 4">G1</strain>
    </source>
</reference>
<keyword evidence="1" id="KW-1133">Transmembrane helix</keyword>
<dbReference type="Proteomes" id="UP000193920">
    <property type="component" value="Unassembled WGS sequence"/>
</dbReference>
<organism evidence="3 4">
    <name type="scientific">Neocallimastix californiae</name>
    <dbReference type="NCBI Taxonomy" id="1754190"/>
    <lineage>
        <taxon>Eukaryota</taxon>
        <taxon>Fungi</taxon>
        <taxon>Fungi incertae sedis</taxon>
        <taxon>Chytridiomycota</taxon>
        <taxon>Chytridiomycota incertae sedis</taxon>
        <taxon>Neocallimastigomycetes</taxon>
        <taxon>Neocallimastigales</taxon>
        <taxon>Neocallimastigaceae</taxon>
        <taxon>Neocallimastix</taxon>
    </lineage>
</organism>
<name>A0A1Y2CDI8_9FUNG</name>
<dbReference type="AlphaFoldDB" id="A0A1Y2CDI8"/>
<dbReference type="Gene3D" id="3.40.190.10">
    <property type="entry name" value="Periplasmic binding protein-like II"/>
    <property type="match status" value="1"/>
</dbReference>
<dbReference type="EMBL" id="MCOG01000112">
    <property type="protein sequence ID" value="ORY44986.1"/>
    <property type="molecule type" value="Genomic_DNA"/>
</dbReference>
<gene>
    <name evidence="3" type="ORF">LY90DRAFT_20586</name>
</gene>